<dbReference type="EMBL" id="HF935439">
    <property type="protein sequence ID" value="CCX30364.1"/>
    <property type="molecule type" value="Genomic_DNA"/>
</dbReference>
<dbReference type="AlphaFoldDB" id="U4LE39"/>
<evidence type="ECO:0000313" key="3">
    <source>
        <dbReference type="Proteomes" id="UP000018144"/>
    </source>
</evidence>
<dbReference type="Proteomes" id="UP000018144">
    <property type="component" value="Unassembled WGS sequence"/>
</dbReference>
<gene>
    <name evidence="2" type="ORF">PCON_08561</name>
</gene>
<feature type="compositionally biased region" description="Polar residues" evidence="1">
    <location>
        <begin position="1"/>
        <end position="12"/>
    </location>
</feature>
<sequence>MTAITNYNQATSHAPKKQIRPILPNPAERKTQEFLTAEDFFRPKRDTTCKMLNTKDEEDAWKLWDWEMADRAWDMENERGVTLELYDKQR</sequence>
<keyword evidence="3" id="KW-1185">Reference proteome</keyword>
<evidence type="ECO:0000256" key="1">
    <source>
        <dbReference type="SAM" id="MobiDB-lite"/>
    </source>
</evidence>
<feature type="region of interest" description="Disordered" evidence="1">
    <location>
        <begin position="1"/>
        <end position="28"/>
    </location>
</feature>
<accession>U4LE39</accession>
<protein>
    <submittedName>
        <fullName evidence="2">Uncharacterized protein</fullName>
    </submittedName>
</protein>
<reference evidence="2 3" key="1">
    <citation type="journal article" date="2013" name="PLoS Genet.">
        <title>The genome and development-dependent transcriptomes of Pyronema confluens: a window into fungal evolution.</title>
        <authorList>
            <person name="Traeger S."/>
            <person name="Altegoer F."/>
            <person name="Freitag M."/>
            <person name="Gabaldon T."/>
            <person name="Kempken F."/>
            <person name="Kumar A."/>
            <person name="Marcet-Houben M."/>
            <person name="Poggeler S."/>
            <person name="Stajich J.E."/>
            <person name="Nowrousian M."/>
        </authorList>
    </citation>
    <scope>NUCLEOTIDE SEQUENCE [LARGE SCALE GENOMIC DNA]</scope>
    <source>
        <strain evidence="3">CBS 100304</strain>
        <tissue evidence="2">Vegetative mycelium</tissue>
    </source>
</reference>
<evidence type="ECO:0000313" key="2">
    <source>
        <dbReference type="EMBL" id="CCX30364.1"/>
    </source>
</evidence>
<organism evidence="2 3">
    <name type="scientific">Pyronema omphalodes (strain CBS 100304)</name>
    <name type="common">Pyronema confluens</name>
    <dbReference type="NCBI Taxonomy" id="1076935"/>
    <lineage>
        <taxon>Eukaryota</taxon>
        <taxon>Fungi</taxon>
        <taxon>Dikarya</taxon>
        <taxon>Ascomycota</taxon>
        <taxon>Pezizomycotina</taxon>
        <taxon>Pezizomycetes</taxon>
        <taxon>Pezizales</taxon>
        <taxon>Pyronemataceae</taxon>
        <taxon>Pyronema</taxon>
    </lineage>
</organism>
<proteinExistence type="predicted"/>
<name>U4LE39_PYROM</name>